<name>A0A074YB52_AURSE</name>
<dbReference type="HOGENOM" id="CLU_2757383_0_0_1"/>
<keyword evidence="2" id="KW-1185">Reference proteome</keyword>
<accession>A0A074YB52</accession>
<reference evidence="1 2" key="1">
    <citation type="journal article" date="2014" name="BMC Genomics">
        <title>Genome sequencing of four Aureobasidium pullulans varieties: biotechnological potential, stress tolerance, and description of new species.</title>
        <authorList>
            <person name="Gostin Ar C."/>
            <person name="Ohm R.A."/>
            <person name="Kogej T."/>
            <person name="Sonjak S."/>
            <person name="Turk M."/>
            <person name="Zajc J."/>
            <person name="Zalar P."/>
            <person name="Grube M."/>
            <person name="Sun H."/>
            <person name="Han J."/>
            <person name="Sharma A."/>
            <person name="Chiniquy J."/>
            <person name="Ngan C.Y."/>
            <person name="Lipzen A."/>
            <person name="Barry K."/>
            <person name="Grigoriev I.V."/>
            <person name="Gunde-Cimerman N."/>
        </authorList>
    </citation>
    <scope>NUCLEOTIDE SEQUENCE [LARGE SCALE GENOMIC DNA]</scope>
    <source>
        <strain evidence="1 2">EXF-2481</strain>
    </source>
</reference>
<sequence length="70" mass="7567">MNEAVATSFTCHGCFPALLPIAYGKGWPSSYNVDDMHKHISINSVALASKSQLQETSRAEQSRVSQGEAL</sequence>
<evidence type="ECO:0000313" key="1">
    <source>
        <dbReference type="EMBL" id="KEQ91392.1"/>
    </source>
</evidence>
<dbReference type="RefSeq" id="XP_013339852.1">
    <property type="nucleotide sequence ID" value="XM_013484398.1"/>
</dbReference>
<dbReference type="InParanoid" id="A0A074YB52"/>
<protein>
    <submittedName>
        <fullName evidence="1">Uncharacterized protein</fullName>
    </submittedName>
</protein>
<dbReference type="EMBL" id="KL584779">
    <property type="protein sequence ID" value="KEQ91392.1"/>
    <property type="molecule type" value="Genomic_DNA"/>
</dbReference>
<dbReference type="Proteomes" id="UP000030641">
    <property type="component" value="Unassembled WGS sequence"/>
</dbReference>
<dbReference type="AlphaFoldDB" id="A0A074YB52"/>
<evidence type="ECO:0000313" key="2">
    <source>
        <dbReference type="Proteomes" id="UP000030641"/>
    </source>
</evidence>
<dbReference type="GeneID" id="25367615"/>
<gene>
    <name evidence="1" type="ORF">AUEXF2481DRAFT_44207</name>
</gene>
<proteinExistence type="predicted"/>
<organism evidence="1 2">
    <name type="scientific">Aureobasidium subglaciale (strain EXF-2481)</name>
    <name type="common">Aureobasidium pullulans var. subglaciale</name>
    <dbReference type="NCBI Taxonomy" id="1043005"/>
    <lineage>
        <taxon>Eukaryota</taxon>
        <taxon>Fungi</taxon>
        <taxon>Dikarya</taxon>
        <taxon>Ascomycota</taxon>
        <taxon>Pezizomycotina</taxon>
        <taxon>Dothideomycetes</taxon>
        <taxon>Dothideomycetidae</taxon>
        <taxon>Dothideales</taxon>
        <taxon>Saccotheciaceae</taxon>
        <taxon>Aureobasidium</taxon>
    </lineage>
</organism>